<proteinExistence type="predicted"/>
<dbReference type="Proteomes" id="UP000774617">
    <property type="component" value="Unassembled WGS sequence"/>
</dbReference>
<evidence type="ECO:0000313" key="3">
    <source>
        <dbReference type="Proteomes" id="UP000774617"/>
    </source>
</evidence>
<gene>
    <name evidence="2" type="ORF">B0J12DRAFT_660240</name>
</gene>
<feature type="compositionally biased region" description="Low complexity" evidence="1">
    <location>
        <begin position="165"/>
        <end position="174"/>
    </location>
</feature>
<reference evidence="2 3" key="1">
    <citation type="journal article" date="2021" name="Nat. Commun.">
        <title>Genetic determinants of endophytism in the Arabidopsis root mycobiome.</title>
        <authorList>
            <person name="Mesny F."/>
            <person name="Miyauchi S."/>
            <person name="Thiergart T."/>
            <person name="Pickel B."/>
            <person name="Atanasova L."/>
            <person name="Karlsson M."/>
            <person name="Huettel B."/>
            <person name="Barry K.W."/>
            <person name="Haridas S."/>
            <person name="Chen C."/>
            <person name="Bauer D."/>
            <person name="Andreopoulos W."/>
            <person name="Pangilinan J."/>
            <person name="LaButti K."/>
            <person name="Riley R."/>
            <person name="Lipzen A."/>
            <person name="Clum A."/>
            <person name="Drula E."/>
            <person name="Henrissat B."/>
            <person name="Kohler A."/>
            <person name="Grigoriev I.V."/>
            <person name="Martin F.M."/>
            <person name="Hacquard S."/>
        </authorList>
    </citation>
    <scope>NUCLEOTIDE SEQUENCE [LARGE SCALE GENOMIC DNA]</scope>
    <source>
        <strain evidence="2 3">MPI-SDFR-AT-0080</strain>
    </source>
</reference>
<name>A0ABQ8GCE9_9PEZI</name>
<organism evidence="2 3">
    <name type="scientific">Macrophomina phaseolina</name>
    <dbReference type="NCBI Taxonomy" id="35725"/>
    <lineage>
        <taxon>Eukaryota</taxon>
        <taxon>Fungi</taxon>
        <taxon>Dikarya</taxon>
        <taxon>Ascomycota</taxon>
        <taxon>Pezizomycotina</taxon>
        <taxon>Dothideomycetes</taxon>
        <taxon>Dothideomycetes incertae sedis</taxon>
        <taxon>Botryosphaeriales</taxon>
        <taxon>Botryosphaeriaceae</taxon>
        <taxon>Macrophomina</taxon>
    </lineage>
</organism>
<dbReference type="EMBL" id="JAGTJR010000011">
    <property type="protein sequence ID" value="KAH7051993.1"/>
    <property type="molecule type" value="Genomic_DNA"/>
</dbReference>
<feature type="compositionally biased region" description="Basic and acidic residues" evidence="1">
    <location>
        <begin position="150"/>
        <end position="164"/>
    </location>
</feature>
<keyword evidence="3" id="KW-1185">Reference proteome</keyword>
<accession>A0ABQ8GCE9</accession>
<protein>
    <submittedName>
        <fullName evidence="2">Uncharacterized protein</fullName>
    </submittedName>
</protein>
<feature type="region of interest" description="Disordered" evidence="1">
    <location>
        <begin position="133"/>
        <end position="195"/>
    </location>
</feature>
<evidence type="ECO:0000256" key="1">
    <source>
        <dbReference type="SAM" id="MobiDB-lite"/>
    </source>
</evidence>
<sequence>MWTRLQFSILPQARAWLFATRTTTKMAPRSSVTRTASHWLIWSFLFSSSGARSLCGMLDPRTAILDNRLFWSSGNYTFSSTSASASSTTTTTWTNTTSLYWLRLTDTTAPLDVHGPISTDLIHSVLLPSDALPAARPRSPAAAPPAPSSPRDDRGRAHRVREQQRGGVRAPTPARGRRGTRAGGRWPSTGRIMGR</sequence>
<comment type="caution">
    <text evidence="2">The sequence shown here is derived from an EMBL/GenBank/DDBJ whole genome shotgun (WGS) entry which is preliminary data.</text>
</comment>
<evidence type="ECO:0000313" key="2">
    <source>
        <dbReference type="EMBL" id="KAH7051993.1"/>
    </source>
</evidence>